<evidence type="ECO:0000259" key="1">
    <source>
        <dbReference type="PROSITE" id="PS50181"/>
    </source>
</evidence>
<dbReference type="InterPro" id="IPR001810">
    <property type="entry name" value="F-box_dom"/>
</dbReference>
<dbReference type="InterPro" id="IPR032675">
    <property type="entry name" value="LRR_dom_sf"/>
</dbReference>
<protein>
    <recommendedName>
        <fullName evidence="1">F-box domain-containing protein</fullName>
    </recommendedName>
</protein>
<dbReference type="InterPro" id="IPR036047">
    <property type="entry name" value="F-box-like_dom_sf"/>
</dbReference>
<dbReference type="EMBL" id="KL198059">
    <property type="protein sequence ID" value="KDQ11349.1"/>
    <property type="molecule type" value="Genomic_DNA"/>
</dbReference>
<dbReference type="Gene3D" id="3.80.10.10">
    <property type="entry name" value="Ribonuclease Inhibitor"/>
    <property type="match status" value="1"/>
</dbReference>
<dbReference type="AlphaFoldDB" id="A0A067M747"/>
<proteinExistence type="predicted"/>
<dbReference type="PROSITE" id="PS50181">
    <property type="entry name" value="FBOX"/>
    <property type="match status" value="1"/>
</dbReference>
<dbReference type="PANTHER" id="PTHR13318">
    <property type="entry name" value="PARTNER OF PAIRED, ISOFORM B-RELATED"/>
    <property type="match status" value="1"/>
</dbReference>
<reference evidence="3" key="1">
    <citation type="journal article" date="2014" name="Proc. Natl. Acad. Sci. U.S.A.">
        <title>Extensive sampling of basidiomycete genomes demonstrates inadequacy of the white-rot/brown-rot paradigm for wood decay fungi.</title>
        <authorList>
            <person name="Riley R."/>
            <person name="Salamov A.A."/>
            <person name="Brown D.W."/>
            <person name="Nagy L.G."/>
            <person name="Floudas D."/>
            <person name="Held B.W."/>
            <person name="Levasseur A."/>
            <person name="Lombard V."/>
            <person name="Morin E."/>
            <person name="Otillar R."/>
            <person name="Lindquist E.A."/>
            <person name="Sun H."/>
            <person name="LaButti K.M."/>
            <person name="Schmutz J."/>
            <person name="Jabbour D."/>
            <person name="Luo H."/>
            <person name="Baker S.E."/>
            <person name="Pisabarro A.G."/>
            <person name="Walton J.D."/>
            <person name="Blanchette R.A."/>
            <person name="Henrissat B."/>
            <person name="Martin F."/>
            <person name="Cullen D."/>
            <person name="Hibbett D.S."/>
            <person name="Grigoriev I.V."/>
        </authorList>
    </citation>
    <scope>NUCLEOTIDE SEQUENCE [LARGE SCALE GENOMIC DNA]</scope>
    <source>
        <strain evidence="3">FD-172 SS1</strain>
    </source>
</reference>
<gene>
    <name evidence="2" type="ORF">BOTBODRAFT_35431</name>
</gene>
<organism evidence="2 3">
    <name type="scientific">Botryobasidium botryosum (strain FD-172 SS1)</name>
    <dbReference type="NCBI Taxonomy" id="930990"/>
    <lineage>
        <taxon>Eukaryota</taxon>
        <taxon>Fungi</taxon>
        <taxon>Dikarya</taxon>
        <taxon>Basidiomycota</taxon>
        <taxon>Agaricomycotina</taxon>
        <taxon>Agaricomycetes</taxon>
        <taxon>Cantharellales</taxon>
        <taxon>Botryobasidiaceae</taxon>
        <taxon>Botryobasidium</taxon>
    </lineage>
</organism>
<evidence type="ECO:0000313" key="2">
    <source>
        <dbReference type="EMBL" id="KDQ11349.1"/>
    </source>
</evidence>
<dbReference type="OrthoDB" id="2886770at2759"/>
<dbReference type="Proteomes" id="UP000027195">
    <property type="component" value="Unassembled WGS sequence"/>
</dbReference>
<dbReference type="SUPFAM" id="SSF81383">
    <property type="entry name" value="F-box domain"/>
    <property type="match status" value="1"/>
</dbReference>
<dbReference type="GO" id="GO:0019005">
    <property type="term" value="C:SCF ubiquitin ligase complex"/>
    <property type="evidence" value="ECO:0007669"/>
    <property type="project" value="TreeGrafter"/>
</dbReference>
<dbReference type="Pfam" id="PF00646">
    <property type="entry name" value="F-box"/>
    <property type="match status" value="1"/>
</dbReference>
<dbReference type="GO" id="GO:0031146">
    <property type="term" value="P:SCF-dependent proteasomal ubiquitin-dependent protein catabolic process"/>
    <property type="evidence" value="ECO:0007669"/>
    <property type="project" value="TreeGrafter"/>
</dbReference>
<sequence length="580" mass="64935">MEVDATPTPAFAHRELPRDVVHNLYRQCDQEDMVRLSHVCQLWRQTLHDYTGFWSQIDLDLDKRDPDLKAAYWLERAGQRPLAIDVCTDWGDGDFETQERSTMEYFTVRLGIVLRGCMDRWQSFKVRAHLRTLDVLLPIFAGYTPELTFLSIVATGEPTISVDTERPLIPLLAPTGQQDGAPLSVSIESYIPRFTTFGSSITELSVEGTHDTPWTSNDILRIFQSCPNLVDCSLCLPGTDVIGRPLFDGFVLLSQLITFSVSWVQDIENVLNILRLPALESITLHEVNWTTAAMSALWSLFGSSHSLASIVLTDEETAYVEKFVIPAPFHVNTLTLDSLTYLEVVGNPLVRPLLEHIVLPHAETLHLTSFPFRTVHRLILTSPDLDELWLSDITLIPISTNRTPVTLAALRTLQLRNCPSLLNHIHAPQLKSLRLFNSHSAVARSGASLCALIKRSAPDLTVLYLRAIDITDQEMLHCLERLSGLNSLMLNSCTISDTVLRALAVPPSPEGGTGWLLPCLKTVQLYQNANITPQAVVELLASRRSSRKSRIKCNVNFAHKLSDEDVKALSSYPRSLTFRV</sequence>
<dbReference type="InParanoid" id="A0A067M747"/>
<name>A0A067M747_BOTB1</name>
<feature type="domain" description="F-box" evidence="1">
    <location>
        <begin position="10"/>
        <end position="57"/>
    </location>
</feature>
<keyword evidence="3" id="KW-1185">Reference proteome</keyword>
<accession>A0A067M747</accession>
<evidence type="ECO:0000313" key="3">
    <source>
        <dbReference type="Proteomes" id="UP000027195"/>
    </source>
</evidence>
<dbReference type="PANTHER" id="PTHR13318:SF190">
    <property type="entry name" value="PARTNER OF PAIRED, ISOFORM B"/>
    <property type="match status" value="1"/>
</dbReference>
<dbReference type="SUPFAM" id="SSF52047">
    <property type="entry name" value="RNI-like"/>
    <property type="match status" value="1"/>
</dbReference>
<dbReference type="HOGENOM" id="CLU_019609_0_0_1"/>